<dbReference type="EMBL" id="JBBWWQ010000001">
    <property type="protein sequence ID" value="KAK8957973.1"/>
    <property type="molecule type" value="Genomic_DNA"/>
</dbReference>
<dbReference type="PANTHER" id="PTHR46567:SF1">
    <property type="entry name" value="MEDIATOR OF RNA POLYMERASE II TRANSCRIPTION SUBUNIT 12"/>
    <property type="match status" value="1"/>
</dbReference>
<evidence type="ECO:0000313" key="2">
    <source>
        <dbReference type="EMBL" id="KAK8957973.1"/>
    </source>
</evidence>
<sequence length="248" mass="26804">MHLRQTLASIILNLMGTRFVHEDADLSLSMVHIAPLKREIESTEASAAALFDYSDDSLFDTFLCILHGLLCSCRPSWLKPKSTSKASVKAPRDISAFDRDATETMQADLDRMELPTTIRRRLQAAMPILPPSLSMSLLSHRPVPPPVVLTASATPPSTTTNSAPFQKFTPNRPPIKSKILPAQEFEAEIDPWTLLEDGTACSAASSASGGAGAIGGDPSNLKACGLLKGSMRLRRTDLTYVGVLDDEN</sequence>
<dbReference type="Proteomes" id="UP001418222">
    <property type="component" value="Unassembled WGS sequence"/>
</dbReference>
<keyword evidence="3" id="KW-1185">Reference proteome</keyword>
<feature type="region of interest" description="Disordered" evidence="1">
    <location>
        <begin position="153"/>
        <end position="174"/>
    </location>
</feature>
<reference evidence="2 3" key="1">
    <citation type="journal article" date="2022" name="Nat. Plants">
        <title>Genomes of leafy and leafless Platanthera orchids illuminate the evolution of mycoheterotrophy.</title>
        <authorList>
            <person name="Li M.H."/>
            <person name="Liu K.W."/>
            <person name="Li Z."/>
            <person name="Lu H.C."/>
            <person name="Ye Q.L."/>
            <person name="Zhang D."/>
            <person name="Wang J.Y."/>
            <person name="Li Y.F."/>
            <person name="Zhong Z.M."/>
            <person name="Liu X."/>
            <person name="Yu X."/>
            <person name="Liu D.K."/>
            <person name="Tu X.D."/>
            <person name="Liu B."/>
            <person name="Hao Y."/>
            <person name="Liao X.Y."/>
            <person name="Jiang Y.T."/>
            <person name="Sun W.H."/>
            <person name="Chen J."/>
            <person name="Chen Y.Q."/>
            <person name="Ai Y."/>
            <person name="Zhai J.W."/>
            <person name="Wu S.S."/>
            <person name="Zhou Z."/>
            <person name="Hsiao Y.Y."/>
            <person name="Wu W.L."/>
            <person name="Chen Y.Y."/>
            <person name="Lin Y.F."/>
            <person name="Hsu J.L."/>
            <person name="Li C.Y."/>
            <person name="Wang Z.W."/>
            <person name="Zhao X."/>
            <person name="Zhong W.Y."/>
            <person name="Ma X.K."/>
            <person name="Ma L."/>
            <person name="Huang J."/>
            <person name="Chen G.Z."/>
            <person name="Huang M.Z."/>
            <person name="Huang L."/>
            <person name="Peng D.H."/>
            <person name="Luo Y.B."/>
            <person name="Zou S.Q."/>
            <person name="Chen S.P."/>
            <person name="Lan S."/>
            <person name="Tsai W.C."/>
            <person name="Van de Peer Y."/>
            <person name="Liu Z.J."/>
        </authorList>
    </citation>
    <scope>NUCLEOTIDE SEQUENCE [LARGE SCALE GENOMIC DNA]</scope>
    <source>
        <strain evidence="2">Lor287</strain>
    </source>
</reference>
<dbReference type="AlphaFoldDB" id="A0AAP0C268"/>
<feature type="compositionally biased region" description="Low complexity" evidence="1">
    <location>
        <begin position="153"/>
        <end position="164"/>
    </location>
</feature>
<name>A0AAP0C268_9ASPA</name>
<evidence type="ECO:0000313" key="3">
    <source>
        <dbReference type="Proteomes" id="UP001418222"/>
    </source>
</evidence>
<comment type="caution">
    <text evidence="2">The sequence shown here is derived from an EMBL/GenBank/DDBJ whole genome shotgun (WGS) entry which is preliminary data.</text>
</comment>
<proteinExistence type="predicted"/>
<evidence type="ECO:0000256" key="1">
    <source>
        <dbReference type="SAM" id="MobiDB-lite"/>
    </source>
</evidence>
<organism evidence="2 3">
    <name type="scientific">Platanthera zijinensis</name>
    <dbReference type="NCBI Taxonomy" id="2320716"/>
    <lineage>
        <taxon>Eukaryota</taxon>
        <taxon>Viridiplantae</taxon>
        <taxon>Streptophyta</taxon>
        <taxon>Embryophyta</taxon>
        <taxon>Tracheophyta</taxon>
        <taxon>Spermatophyta</taxon>
        <taxon>Magnoliopsida</taxon>
        <taxon>Liliopsida</taxon>
        <taxon>Asparagales</taxon>
        <taxon>Orchidaceae</taxon>
        <taxon>Orchidoideae</taxon>
        <taxon>Orchideae</taxon>
        <taxon>Orchidinae</taxon>
        <taxon>Platanthera</taxon>
    </lineage>
</organism>
<gene>
    <name evidence="2" type="primary">MED12</name>
    <name evidence="2" type="ORF">KSP39_PZI000433</name>
</gene>
<dbReference type="PANTHER" id="PTHR46567">
    <property type="entry name" value="MEDIATOR OF RNA POLYMERASE II TRANSCRIPTION SUBUNIT 12"/>
    <property type="match status" value="1"/>
</dbReference>
<accession>A0AAP0C268</accession>
<protein>
    <submittedName>
        <fullName evidence="2">Mediator of RNA polymerase II transcription subunit 12</fullName>
    </submittedName>
</protein>